<evidence type="ECO:0000256" key="1">
    <source>
        <dbReference type="SAM" id="Phobius"/>
    </source>
</evidence>
<keyword evidence="1" id="KW-1133">Transmembrane helix</keyword>
<reference evidence="2 3" key="1">
    <citation type="journal article" date="2018" name="Genomics">
        <title>Molecular footprints of inshore aquatic adaptation in Indo-Pacific humpback dolphin (Sousa chinensis).</title>
        <authorList>
            <person name="Ming Y."/>
            <person name="Jian J."/>
            <person name="Yu F."/>
            <person name="Yu X."/>
            <person name="Wang J."/>
            <person name="Liu W."/>
        </authorList>
    </citation>
    <scope>NUCLEOTIDE SEQUENCE [LARGE SCALE GENOMIC DNA]</scope>
    <source>
        <strain evidence="2">MY-2018</strain>
        <tissue evidence="2">Skin</tissue>
    </source>
</reference>
<accession>A0A484GN47</accession>
<dbReference type="EMBL" id="QWLN02005722">
    <property type="protein sequence ID" value="TEA37132.1"/>
    <property type="molecule type" value="Genomic_DNA"/>
</dbReference>
<evidence type="ECO:0000313" key="3">
    <source>
        <dbReference type="Proteomes" id="UP000295264"/>
    </source>
</evidence>
<keyword evidence="1" id="KW-0812">Transmembrane</keyword>
<protein>
    <recommendedName>
        <fullName evidence="4">NADH dehydrogenase subunit 1</fullName>
    </recommendedName>
</protein>
<feature type="non-terminal residue" evidence="2">
    <location>
        <position position="1"/>
    </location>
</feature>
<proteinExistence type="predicted"/>
<feature type="transmembrane region" description="Helical" evidence="1">
    <location>
        <begin position="6"/>
        <end position="28"/>
    </location>
</feature>
<gene>
    <name evidence="2" type="ORF">DBR06_SOUSAS210307</name>
</gene>
<evidence type="ECO:0000313" key="2">
    <source>
        <dbReference type="EMBL" id="TEA37132.1"/>
    </source>
</evidence>
<name>A0A484GN47_SOUCH</name>
<sequence>TISYEVISAIILLSVILISGSCILRTLMITQEYL</sequence>
<organism evidence="2 3">
    <name type="scientific">Sousa chinensis</name>
    <name type="common">Indo-pacific humpbacked dolphin</name>
    <name type="synonym">Steno chinensis</name>
    <dbReference type="NCBI Taxonomy" id="103600"/>
    <lineage>
        <taxon>Eukaryota</taxon>
        <taxon>Metazoa</taxon>
        <taxon>Chordata</taxon>
        <taxon>Craniata</taxon>
        <taxon>Vertebrata</taxon>
        <taxon>Euteleostomi</taxon>
        <taxon>Mammalia</taxon>
        <taxon>Eutheria</taxon>
        <taxon>Laurasiatheria</taxon>
        <taxon>Artiodactyla</taxon>
        <taxon>Whippomorpha</taxon>
        <taxon>Cetacea</taxon>
        <taxon>Odontoceti</taxon>
        <taxon>Delphinidae</taxon>
        <taxon>Sousa</taxon>
    </lineage>
</organism>
<comment type="caution">
    <text evidence="2">The sequence shown here is derived from an EMBL/GenBank/DDBJ whole genome shotgun (WGS) entry which is preliminary data.</text>
</comment>
<evidence type="ECO:0008006" key="4">
    <source>
        <dbReference type="Google" id="ProtNLM"/>
    </source>
</evidence>
<keyword evidence="3" id="KW-1185">Reference proteome</keyword>
<keyword evidence="1" id="KW-0472">Membrane</keyword>
<dbReference type="Proteomes" id="UP000295264">
    <property type="component" value="Unassembled WGS sequence"/>
</dbReference>
<dbReference type="AlphaFoldDB" id="A0A484GN47"/>